<dbReference type="AlphaFoldDB" id="A0A8W8HUC3"/>
<reference evidence="4" key="1">
    <citation type="submission" date="2022-08" db="UniProtKB">
        <authorList>
            <consortium name="EnsemblMetazoa"/>
        </authorList>
    </citation>
    <scope>IDENTIFICATION</scope>
    <source>
        <strain evidence="4">05x7-T-G4-1.051#20</strain>
    </source>
</reference>
<evidence type="ECO:0000313" key="5">
    <source>
        <dbReference type="Proteomes" id="UP000005408"/>
    </source>
</evidence>
<dbReference type="PANTHER" id="PTHR46228:SF2">
    <property type="entry name" value="KELCH REPEAT PROTEIN (AFU_ORTHOLOGUE AFUA_4G14350)"/>
    <property type="match status" value="1"/>
</dbReference>
<evidence type="ECO:0008006" key="6">
    <source>
        <dbReference type="Google" id="ProtNLM"/>
    </source>
</evidence>
<dbReference type="PANTHER" id="PTHR46228">
    <property type="entry name" value="KELCH DOMAIN-CONTAINING PROTEIN"/>
    <property type="match status" value="1"/>
</dbReference>
<dbReference type="InterPro" id="IPR015915">
    <property type="entry name" value="Kelch-typ_b-propeller"/>
</dbReference>
<dbReference type="EnsemblMetazoa" id="G11000.5">
    <property type="protein sequence ID" value="G11000.5:cds"/>
    <property type="gene ID" value="G11000"/>
</dbReference>
<feature type="compositionally biased region" description="Acidic residues" evidence="3">
    <location>
        <begin position="399"/>
        <end position="408"/>
    </location>
</feature>
<dbReference type="SUPFAM" id="SSF50965">
    <property type="entry name" value="Galactose oxidase, central domain"/>
    <property type="match status" value="1"/>
</dbReference>
<protein>
    <recommendedName>
        <fullName evidence="6">Kelch domain-containing protein 2</fullName>
    </recommendedName>
</protein>
<feature type="region of interest" description="Disordered" evidence="3">
    <location>
        <begin position="399"/>
        <end position="422"/>
    </location>
</feature>
<accession>A0A8W8HUC3</accession>
<dbReference type="InterPro" id="IPR011043">
    <property type="entry name" value="Gal_Oxase/kelch_b-propeller"/>
</dbReference>
<dbReference type="Pfam" id="PF24681">
    <property type="entry name" value="Kelch_KLHDC2_KLHL20_DRC7"/>
    <property type="match status" value="2"/>
</dbReference>
<dbReference type="Proteomes" id="UP000005408">
    <property type="component" value="Unassembled WGS sequence"/>
</dbReference>
<evidence type="ECO:0000256" key="2">
    <source>
        <dbReference type="ARBA" id="ARBA00022737"/>
    </source>
</evidence>
<sequence>MAIASESDGKKHLMSFPPERIGHVAVCNDKYMIVWGGYNDDFNPPYTEKYLPANEIWIYDTEFKVWYFERHNVHPVATSGSTVCVGDGYMYLFGGHARLGNVNNLYRLDLNNLEWEKIVPQSENANELPSPRDKAVSWYHHRKFYTFGGFGVHLKGYIGDTKSFFQDEIPENRGWNNQLCVFDFTTMQWSVPDTMGPTPSARAAHTAVRFDSKVYIFGGRHSNIRLNDVHCLDLNSLAWSGSICTHGPQPEGRSWHTATALPYNRMFVYGGFTTGCQPLSDSWILDTNTLNWTQLTHFPADRSRLWHTACVTQDQDVLIYGGCEKNILDYDNICEIKSDILEFQFEPYSLKKLSRDCVYRFRVRLGSEWESLPRPIFDWLNKKEDLDLRLLLWTGYQSDDDSDDDDDNFGGWPTIPPDAIQD</sequence>
<name>A0A8W8HUC3_MAGGI</name>
<keyword evidence="5" id="KW-1185">Reference proteome</keyword>
<dbReference type="OMA" id="FLNGHMY"/>
<proteinExistence type="predicted"/>
<keyword evidence="1" id="KW-0880">Kelch repeat</keyword>
<dbReference type="EnsemblMetazoa" id="G11000.3">
    <property type="protein sequence ID" value="G11000.3:cds"/>
    <property type="gene ID" value="G11000"/>
</dbReference>
<dbReference type="OrthoDB" id="432528at2759"/>
<evidence type="ECO:0000313" key="4">
    <source>
        <dbReference type="EnsemblMetazoa" id="G11000.3:cds"/>
    </source>
</evidence>
<evidence type="ECO:0000256" key="3">
    <source>
        <dbReference type="SAM" id="MobiDB-lite"/>
    </source>
</evidence>
<evidence type="ECO:0000256" key="1">
    <source>
        <dbReference type="ARBA" id="ARBA00022441"/>
    </source>
</evidence>
<dbReference type="EnsemblMetazoa" id="G11000.6">
    <property type="protein sequence ID" value="G11000.6:cds"/>
    <property type="gene ID" value="G11000"/>
</dbReference>
<organism evidence="4 5">
    <name type="scientific">Magallana gigas</name>
    <name type="common">Pacific oyster</name>
    <name type="synonym">Crassostrea gigas</name>
    <dbReference type="NCBI Taxonomy" id="29159"/>
    <lineage>
        <taxon>Eukaryota</taxon>
        <taxon>Metazoa</taxon>
        <taxon>Spiralia</taxon>
        <taxon>Lophotrochozoa</taxon>
        <taxon>Mollusca</taxon>
        <taxon>Bivalvia</taxon>
        <taxon>Autobranchia</taxon>
        <taxon>Pteriomorphia</taxon>
        <taxon>Ostreida</taxon>
        <taxon>Ostreoidea</taxon>
        <taxon>Ostreidae</taxon>
        <taxon>Magallana</taxon>
    </lineage>
</organism>
<keyword evidence="2" id="KW-0677">Repeat</keyword>
<dbReference type="Gene3D" id="2.120.10.80">
    <property type="entry name" value="Kelch-type beta propeller"/>
    <property type="match status" value="2"/>
</dbReference>